<reference evidence="1" key="1">
    <citation type="submission" date="2016-07" db="EMBL/GenBank/DDBJ databases">
        <authorList>
            <person name="Bretaudeau A."/>
        </authorList>
    </citation>
    <scope>NUCLEOTIDE SEQUENCE</scope>
    <source>
        <strain evidence="1">Rice</strain>
        <tissue evidence="1">Whole body</tissue>
    </source>
</reference>
<dbReference type="AlphaFoldDB" id="A0A2H1WPI5"/>
<gene>
    <name evidence="1" type="ORF">SFRICE_024795</name>
</gene>
<dbReference type="EMBL" id="ODYU01010052">
    <property type="protein sequence ID" value="SOQ54886.1"/>
    <property type="molecule type" value="Genomic_DNA"/>
</dbReference>
<evidence type="ECO:0000313" key="1">
    <source>
        <dbReference type="EMBL" id="SOQ54886.1"/>
    </source>
</evidence>
<protein>
    <submittedName>
        <fullName evidence="1">SFRICE_024795</fullName>
    </submittedName>
</protein>
<accession>A0A2H1WPI5</accession>
<proteinExistence type="predicted"/>
<sequence length="85" mass="9663">MINIPSQVLVTVFIRDHVSLKTYEEVPVGVHRLLHQMCEKRPLVSRGHLIRAADYLADSMYKPSLELQTAGVVFGLQFLKPRPHA</sequence>
<name>A0A2H1WPI5_SPOFR</name>
<organism evidence="1">
    <name type="scientific">Spodoptera frugiperda</name>
    <name type="common">Fall armyworm</name>
    <dbReference type="NCBI Taxonomy" id="7108"/>
    <lineage>
        <taxon>Eukaryota</taxon>
        <taxon>Metazoa</taxon>
        <taxon>Ecdysozoa</taxon>
        <taxon>Arthropoda</taxon>
        <taxon>Hexapoda</taxon>
        <taxon>Insecta</taxon>
        <taxon>Pterygota</taxon>
        <taxon>Neoptera</taxon>
        <taxon>Endopterygota</taxon>
        <taxon>Lepidoptera</taxon>
        <taxon>Glossata</taxon>
        <taxon>Ditrysia</taxon>
        <taxon>Noctuoidea</taxon>
        <taxon>Noctuidae</taxon>
        <taxon>Amphipyrinae</taxon>
        <taxon>Spodoptera</taxon>
    </lineage>
</organism>